<accession>A0ABS3HK53</accession>
<proteinExistence type="predicted"/>
<keyword evidence="1" id="KW-0805">Transcription regulation</keyword>
<dbReference type="InterPro" id="IPR050661">
    <property type="entry name" value="BglG_antiterminators"/>
</dbReference>
<protein>
    <submittedName>
        <fullName evidence="4">Helix-turn-helix domain-containing protein</fullName>
    </submittedName>
</protein>
<comment type="caution">
    <text evidence="4">The sequence shown here is derived from an EMBL/GenBank/DDBJ whole genome shotgun (WGS) entry which is preliminary data.</text>
</comment>
<dbReference type="Proteomes" id="UP000664495">
    <property type="component" value="Unassembled WGS sequence"/>
</dbReference>
<dbReference type="EMBL" id="JAFLVR010000026">
    <property type="protein sequence ID" value="MBO0452943.1"/>
    <property type="molecule type" value="Genomic_DNA"/>
</dbReference>
<keyword evidence="2" id="KW-0804">Transcription</keyword>
<evidence type="ECO:0000256" key="1">
    <source>
        <dbReference type="ARBA" id="ARBA00023015"/>
    </source>
</evidence>
<name>A0ABS3HK53_9ENTE</name>
<evidence type="ECO:0000256" key="2">
    <source>
        <dbReference type="ARBA" id="ARBA00023163"/>
    </source>
</evidence>
<sequence length="507" mass="60066">MDFRAVLGTSNKRRLALVEKLYYHRSGWSSIQLISELNCSLPILLNDIELINEEYPRFQITKIKGLYQLIVDKKVSLGNLYANILNTSPEFQIIEELLYEECENITALAKKLYLSSSNTQRYLKKIEKALTLAGLELCYRPLRVEGNEGEIRHFYYRFYSERQVSFESTLPKLPLKHYHIIEQYIQEFVKVNQIHEKYVFQKRLIYNFYISVWRMKNGHEYPKEELRTEGLDLPLNLSYKLLKHSVREGVEMDLTPDMVRDSLWLLFSDSVVFSISHREYAIADNKKYQRLFMQHHELVEAYNKMLGYRLDKQSQINLATVLSNDFYLHDPQGRYVCLLWRNRTIFLSEVSKVYSRGVERVWELVQEFVDRYGMYQEEDFIRNYVYLLITTEERGLEWLASQEPFLRLLLLSDLTPTEESFLAKQISDTIYGNFLLVHFEKLSGGTPQLHNELKNYDCLITTGSAEGLPEDYPVVVIDPFLTKQSRRWIQDTINELEEKRSFVSVLE</sequence>
<evidence type="ECO:0000259" key="3">
    <source>
        <dbReference type="Pfam" id="PF05043"/>
    </source>
</evidence>
<dbReference type="RefSeq" id="WP_207108715.1">
    <property type="nucleotide sequence ID" value="NZ_JAFLVR010000026.1"/>
</dbReference>
<keyword evidence="5" id="KW-1185">Reference proteome</keyword>
<reference evidence="4 5" key="1">
    <citation type="submission" date="2021-03" db="EMBL/GenBank/DDBJ databases">
        <title>Enterococcal diversity collection.</title>
        <authorList>
            <person name="Gilmore M.S."/>
            <person name="Schwartzman J."/>
            <person name="Van Tyne D."/>
            <person name="Martin M."/>
            <person name="Earl A.M."/>
            <person name="Manson A.L."/>
            <person name="Straub T."/>
            <person name="Salamzade R."/>
            <person name="Saavedra J."/>
            <person name="Lebreton F."/>
            <person name="Prichula J."/>
            <person name="Schaufler K."/>
            <person name="Gaca A."/>
            <person name="Sgardioli B."/>
            <person name="Wagenaar J."/>
            <person name="Strong T."/>
        </authorList>
    </citation>
    <scope>NUCLEOTIDE SEQUENCE [LARGE SCALE GENOMIC DNA]</scope>
    <source>
        <strain evidence="4 5">MJM16</strain>
    </source>
</reference>
<gene>
    <name evidence="4" type="ORF">JZO85_11715</name>
</gene>
<dbReference type="Pfam" id="PF05043">
    <property type="entry name" value="Mga"/>
    <property type="match status" value="1"/>
</dbReference>
<dbReference type="PANTHER" id="PTHR30185">
    <property type="entry name" value="CRYPTIC BETA-GLUCOSIDE BGL OPERON ANTITERMINATOR"/>
    <property type="match status" value="1"/>
</dbReference>
<dbReference type="PANTHER" id="PTHR30185:SF18">
    <property type="entry name" value="TRANSCRIPTIONAL REGULATOR MTLR"/>
    <property type="match status" value="1"/>
</dbReference>
<evidence type="ECO:0000313" key="5">
    <source>
        <dbReference type="Proteomes" id="UP000664495"/>
    </source>
</evidence>
<organism evidence="4 5">
    <name type="scientific">Candidatus Enterococcus murrayae</name>
    <dbReference type="NCBI Taxonomy" id="2815321"/>
    <lineage>
        <taxon>Bacteria</taxon>
        <taxon>Bacillati</taxon>
        <taxon>Bacillota</taxon>
        <taxon>Bacilli</taxon>
        <taxon>Lactobacillales</taxon>
        <taxon>Enterococcaceae</taxon>
        <taxon>Enterococcus</taxon>
    </lineage>
</organism>
<evidence type="ECO:0000313" key="4">
    <source>
        <dbReference type="EMBL" id="MBO0452943.1"/>
    </source>
</evidence>
<feature type="domain" description="Mga helix-turn-helix" evidence="3">
    <location>
        <begin position="75"/>
        <end position="159"/>
    </location>
</feature>
<dbReference type="InterPro" id="IPR007737">
    <property type="entry name" value="Mga_HTH"/>
</dbReference>